<dbReference type="EMBL" id="JASBNA010000004">
    <property type="protein sequence ID" value="KAK7692510.1"/>
    <property type="molecule type" value="Genomic_DNA"/>
</dbReference>
<name>A0AAW0GN47_9APHY</name>
<gene>
    <name evidence="1" type="ORF">QCA50_004137</name>
</gene>
<dbReference type="Proteomes" id="UP001385951">
    <property type="component" value="Unassembled WGS sequence"/>
</dbReference>
<keyword evidence="2" id="KW-1185">Reference proteome</keyword>
<accession>A0AAW0GN47</accession>
<sequence length="62" mass="7163">MNLLWAFNFTPSKDPLSGETIPVDINDIREESVLLVPKPFQCEVVPRREARAESVRKQFKYG</sequence>
<protein>
    <submittedName>
        <fullName evidence="1">Uncharacterized protein</fullName>
    </submittedName>
</protein>
<evidence type="ECO:0000313" key="1">
    <source>
        <dbReference type="EMBL" id="KAK7692510.1"/>
    </source>
</evidence>
<comment type="caution">
    <text evidence="1">The sequence shown here is derived from an EMBL/GenBank/DDBJ whole genome shotgun (WGS) entry which is preliminary data.</text>
</comment>
<proteinExistence type="predicted"/>
<reference evidence="1 2" key="1">
    <citation type="submission" date="2022-09" db="EMBL/GenBank/DDBJ databases">
        <authorList>
            <person name="Palmer J.M."/>
        </authorList>
    </citation>
    <scope>NUCLEOTIDE SEQUENCE [LARGE SCALE GENOMIC DNA]</scope>
    <source>
        <strain evidence="1 2">DSM 7382</strain>
    </source>
</reference>
<organism evidence="1 2">
    <name type="scientific">Cerrena zonata</name>
    <dbReference type="NCBI Taxonomy" id="2478898"/>
    <lineage>
        <taxon>Eukaryota</taxon>
        <taxon>Fungi</taxon>
        <taxon>Dikarya</taxon>
        <taxon>Basidiomycota</taxon>
        <taxon>Agaricomycotina</taxon>
        <taxon>Agaricomycetes</taxon>
        <taxon>Polyporales</taxon>
        <taxon>Cerrenaceae</taxon>
        <taxon>Cerrena</taxon>
    </lineage>
</organism>
<dbReference type="AlphaFoldDB" id="A0AAW0GN47"/>
<evidence type="ECO:0000313" key="2">
    <source>
        <dbReference type="Proteomes" id="UP001385951"/>
    </source>
</evidence>